<dbReference type="RefSeq" id="WP_040107367.1">
    <property type="nucleotide sequence ID" value="NZ_CP010421.1"/>
</dbReference>
<dbReference type="AlphaFoldDB" id="A0A0C4WXX6"/>
<reference evidence="1 2" key="1">
    <citation type="journal article" date="2015" name="PLoS ONE">
        <title>Azotobacter Genomes: The Genome of Azotobacter chroococcum NCIMB 8003 (ATCC 4412).</title>
        <authorList>
            <person name="Robson R.L."/>
            <person name="Jones R."/>
            <person name="Robson R.M."/>
            <person name="Schwartz A."/>
            <person name="Richardson T.H."/>
        </authorList>
    </citation>
    <scope>NUCLEOTIDE SEQUENCE [LARGE SCALE GENOMIC DNA]</scope>
    <source>
        <strain evidence="1 2">NCIMB 8003</strain>
        <plasmid evidence="2">Plasmid pAcX50f</plasmid>
    </source>
</reference>
<accession>A0A0C4WXX6</accession>
<dbReference type="KEGG" id="acx:Achr_f1280"/>
<gene>
    <name evidence="1" type="ORF">Achr_f1280</name>
</gene>
<dbReference type="Proteomes" id="UP000068210">
    <property type="component" value="Plasmid pAcX50f"/>
</dbReference>
<keyword evidence="1" id="KW-0614">Plasmid</keyword>
<proteinExistence type="predicted"/>
<dbReference type="EMBL" id="CP010421">
    <property type="protein sequence ID" value="AJE23822.1"/>
    <property type="molecule type" value="Genomic_DNA"/>
</dbReference>
<sequence length="138" mass="16196">MKTALAVLPLDLFGEEVILRRRWFERRPVRKPAPARQEPVQLGFLDILEMSDEALEQLRVHDDISDEYVEWLREYLLKLTLRQLVHPQVSELHRLEAVEWVMSDEVHPFSFKVCCAALQADHEDVREGVLAIMRKHAS</sequence>
<name>A0A0C4WXX6_9GAMM</name>
<dbReference type="HOGENOM" id="CLU_1853470_0_0_6"/>
<evidence type="ECO:0000313" key="2">
    <source>
        <dbReference type="Proteomes" id="UP000068210"/>
    </source>
</evidence>
<keyword evidence="2" id="KW-1185">Reference proteome</keyword>
<organism evidence="1 2">
    <name type="scientific">Azotobacter chroococcum NCIMB 8003</name>
    <dbReference type="NCBI Taxonomy" id="1328314"/>
    <lineage>
        <taxon>Bacteria</taxon>
        <taxon>Pseudomonadati</taxon>
        <taxon>Pseudomonadota</taxon>
        <taxon>Gammaproteobacteria</taxon>
        <taxon>Pseudomonadales</taxon>
        <taxon>Pseudomonadaceae</taxon>
        <taxon>Azotobacter</taxon>
    </lineage>
</organism>
<geneLocation type="plasmid" evidence="1 2">
    <name>pAcX50f</name>
</geneLocation>
<evidence type="ECO:0000313" key="1">
    <source>
        <dbReference type="EMBL" id="AJE23822.1"/>
    </source>
</evidence>
<protein>
    <submittedName>
        <fullName evidence="1">Uncharacterized protein</fullName>
    </submittedName>
</protein>